<protein>
    <submittedName>
        <fullName evidence="1">ArpU family transcriptional regulator</fullName>
    </submittedName>
</protein>
<evidence type="ECO:0000313" key="1">
    <source>
        <dbReference type="EMBL" id="TVX91757.1"/>
    </source>
</evidence>
<name>A0A559IVU3_9BACL</name>
<dbReference type="OrthoDB" id="1797434at2"/>
<dbReference type="EMBL" id="VNJK01000001">
    <property type="protein sequence ID" value="TVX91757.1"/>
    <property type="molecule type" value="Genomic_DNA"/>
</dbReference>
<sequence>MMKWDIPSLEAWDKLGTKDKKMMMENVFSKYRMCKVMKFAVRETKITAQYEARAHGATNRVGDPTAAVAVYNIDKTNECLAFCTLIETIVAELEPDEQLLIRERYMKAAKVTDMKVYSFVYDPPITAVAYGQIRKRAFEKLVYAFQYVFPPQGTIQQLIN</sequence>
<organism evidence="1 2">
    <name type="scientific">Paenibacillus agilis</name>
    <dbReference type="NCBI Taxonomy" id="3020863"/>
    <lineage>
        <taxon>Bacteria</taxon>
        <taxon>Bacillati</taxon>
        <taxon>Bacillota</taxon>
        <taxon>Bacilli</taxon>
        <taxon>Bacillales</taxon>
        <taxon>Paenibacillaceae</taxon>
        <taxon>Paenibacillus</taxon>
    </lineage>
</organism>
<dbReference type="AlphaFoldDB" id="A0A559IVU3"/>
<comment type="caution">
    <text evidence="1">The sequence shown here is derived from an EMBL/GenBank/DDBJ whole genome shotgun (WGS) entry which is preliminary data.</text>
</comment>
<proteinExistence type="predicted"/>
<evidence type="ECO:0000313" key="2">
    <source>
        <dbReference type="Proteomes" id="UP000318102"/>
    </source>
</evidence>
<keyword evidence="2" id="KW-1185">Reference proteome</keyword>
<dbReference type="RefSeq" id="WP_144986567.1">
    <property type="nucleotide sequence ID" value="NZ_VNJK01000001.1"/>
</dbReference>
<accession>A0A559IVU3</accession>
<reference evidence="1 2" key="1">
    <citation type="submission" date="2019-07" db="EMBL/GenBank/DDBJ databases">
        <authorList>
            <person name="Kim J."/>
        </authorList>
    </citation>
    <scope>NUCLEOTIDE SEQUENCE [LARGE SCALE GENOMIC DNA]</scope>
    <source>
        <strain evidence="1 2">N4</strain>
    </source>
</reference>
<dbReference type="Proteomes" id="UP000318102">
    <property type="component" value="Unassembled WGS sequence"/>
</dbReference>
<gene>
    <name evidence="1" type="ORF">FPZ44_00995</name>
</gene>